<dbReference type="EMBL" id="VKAC01000001">
    <property type="protein sequence ID" value="TXR57733.1"/>
    <property type="molecule type" value="Genomic_DNA"/>
</dbReference>
<gene>
    <name evidence="6" type="ORF">FMM08_00195</name>
</gene>
<dbReference type="Pfam" id="PF13377">
    <property type="entry name" value="Peripla_BP_3"/>
    <property type="match status" value="1"/>
</dbReference>
<evidence type="ECO:0000256" key="3">
    <source>
        <dbReference type="ARBA" id="ARBA00023163"/>
    </source>
</evidence>
<dbReference type="InterPro" id="IPR046335">
    <property type="entry name" value="LacI/GalR-like_sensor"/>
</dbReference>
<keyword evidence="2" id="KW-0238">DNA-binding</keyword>
<feature type="region of interest" description="Disordered" evidence="4">
    <location>
        <begin position="1"/>
        <end position="20"/>
    </location>
</feature>
<dbReference type="AlphaFoldDB" id="A0A5C8ZKQ9"/>
<evidence type="ECO:0000256" key="4">
    <source>
        <dbReference type="SAM" id="MobiDB-lite"/>
    </source>
</evidence>
<evidence type="ECO:0000313" key="6">
    <source>
        <dbReference type="EMBL" id="TXR57733.1"/>
    </source>
</evidence>
<dbReference type="GO" id="GO:0000976">
    <property type="term" value="F:transcription cis-regulatory region binding"/>
    <property type="evidence" value="ECO:0007669"/>
    <property type="project" value="TreeGrafter"/>
</dbReference>
<keyword evidence="7" id="KW-1185">Reference proteome</keyword>
<evidence type="ECO:0000256" key="2">
    <source>
        <dbReference type="ARBA" id="ARBA00023125"/>
    </source>
</evidence>
<feature type="domain" description="HTH lacI-type" evidence="5">
    <location>
        <begin position="52"/>
        <end position="106"/>
    </location>
</feature>
<organism evidence="6 7">
    <name type="scientific">Quadrisphaera setariae</name>
    <dbReference type="NCBI Taxonomy" id="2593304"/>
    <lineage>
        <taxon>Bacteria</taxon>
        <taxon>Bacillati</taxon>
        <taxon>Actinomycetota</taxon>
        <taxon>Actinomycetes</taxon>
        <taxon>Kineosporiales</taxon>
        <taxon>Kineosporiaceae</taxon>
        <taxon>Quadrisphaera</taxon>
    </lineage>
</organism>
<evidence type="ECO:0000256" key="1">
    <source>
        <dbReference type="ARBA" id="ARBA00023015"/>
    </source>
</evidence>
<dbReference type="Gene3D" id="1.10.260.40">
    <property type="entry name" value="lambda repressor-like DNA-binding domains"/>
    <property type="match status" value="1"/>
</dbReference>
<dbReference type="SMART" id="SM00354">
    <property type="entry name" value="HTH_LACI"/>
    <property type="match status" value="1"/>
</dbReference>
<dbReference type="PANTHER" id="PTHR30146:SF109">
    <property type="entry name" value="HTH-TYPE TRANSCRIPTIONAL REGULATOR GALS"/>
    <property type="match status" value="1"/>
</dbReference>
<evidence type="ECO:0000259" key="5">
    <source>
        <dbReference type="PROSITE" id="PS50932"/>
    </source>
</evidence>
<dbReference type="SUPFAM" id="SSF47413">
    <property type="entry name" value="lambda repressor-like DNA-binding domains"/>
    <property type="match status" value="1"/>
</dbReference>
<dbReference type="OrthoDB" id="189006at2"/>
<comment type="caution">
    <text evidence="6">The sequence shown here is derived from an EMBL/GenBank/DDBJ whole genome shotgun (WGS) entry which is preliminary data.</text>
</comment>
<keyword evidence="3" id="KW-0804">Transcription</keyword>
<dbReference type="InterPro" id="IPR000843">
    <property type="entry name" value="HTH_LacI"/>
</dbReference>
<dbReference type="InterPro" id="IPR028082">
    <property type="entry name" value="Peripla_BP_I"/>
</dbReference>
<dbReference type="SUPFAM" id="SSF53822">
    <property type="entry name" value="Periplasmic binding protein-like I"/>
    <property type="match status" value="1"/>
</dbReference>
<name>A0A5C8ZKQ9_9ACTN</name>
<sequence>MRSSRRSTSWRSLPPVGRGGPAAARAAVVVLRVADQPVGAATGIIEGVSARVTLSDVAARAGVSRATASLVLRGEGRVSGATRERVHAAMAELGYVYDRVAAAMRSQHAPVVGVVVSDITNPFFAQALVGVQAALREEGYLPLLANAAHDLAQQAELLGLLREHRVAGLVLAPVAGTPASLVDELRDWRLEHVLLTQPVDGASTWTVAPDDRLGGRLAAEHLLQAHGCRRLLLVGASRDVASARLREAGVHDAVAGVPGAEVVGALGWLQEDPTGLLLGRDAVAGPLSRAAEGRAPDGAVCFSDVHATGLLRALREAGRAGALPVTGYDDIPAAALYEPPLTTVSTHGEQLGRTAAEGLVRRLREPSAGAAPLELAVPPRLVVRQSCGCA</sequence>
<keyword evidence="1" id="KW-0805">Transcription regulation</keyword>
<dbReference type="Gene3D" id="3.40.50.2300">
    <property type="match status" value="2"/>
</dbReference>
<dbReference type="GO" id="GO:0003700">
    <property type="term" value="F:DNA-binding transcription factor activity"/>
    <property type="evidence" value="ECO:0007669"/>
    <property type="project" value="TreeGrafter"/>
</dbReference>
<accession>A0A5C8ZKQ9</accession>
<dbReference type="CDD" id="cd01392">
    <property type="entry name" value="HTH_LacI"/>
    <property type="match status" value="1"/>
</dbReference>
<dbReference type="PROSITE" id="PS50932">
    <property type="entry name" value="HTH_LACI_2"/>
    <property type="match status" value="1"/>
</dbReference>
<proteinExistence type="predicted"/>
<dbReference type="PROSITE" id="PS00356">
    <property type="entry name" value="HTH_LACI_1"/>
    <property type="match status" value="1"/>
</dbReference>
<protein>
    <submittedName>
        <fullName evidence="6">LacI family transcriptional regulator</fullName>
    </submittedName>
</protein>
<dbReference type="PANTHER" id="PTHR30146">
    <property type="entry name" value="LACI-RELATED TRANSCRIPTIONAL REPRESSOR"/>
    <property type="match status" value="1"/>
</dbReference>
<dbReference type="Pfam" id="PF00356">
    <property type="entry name" value="LacI"/>
    <property type="match status" value="1"/>
</dbReference>
<evidence type="ECO:0000313" key="7">
    <source>
        <dbReference type="Proteomes" id="UP000321234"/>
    </source>
</evidence>
<reference evidence="6 7" key="1">
    <citation type="submission" date="2019-07" db="EMBL/GenBank/DDBJ databases">
        <title>Quadrisphaera sp. strain DD2A genome sequencing and assembly.</title>
        <authorList>
            <person name="Kim I."/>
        </authorList>
    </citation>
    <scope>NUCLEOTIDE SEQUENCE [LARGE SCALE GENOMIC DNA]</scope>
    <source>
        <strain evidence="6 7">DD2A</strain>
    </source>
</reference>
<dbReference type="InterPro" id="IPR010982">
    <property type="entry name" value="Lambda_DNA-bd_dom_sf"/>
</dbReference>
<dbReference type="Proteomes" id="UP000321234">
    <property type="component" value="Unassembled WGS sequence"/>
</dbReference>